<accession>A0ACC2W3V9</accession>
<proteinExistence type="predicted"/>
<comment type="caution">
    <text evidence="1">The sequence shown here is derived from an EMBL/GenBank/DDBJ whole genome shotgun (WGS) entry which is preliminary data.</text>
</comment>
<organism evidence="1 2">
    <name type="scientific">Naganishia cerealis</name>
    <dbReference type="NCBI Taxonomy" id="610337"/>
    <lineage>
        <taxon>Eukaryota</taxon>
        <taxon>Fungi</taxon>
        <taxon>Dikarya</taxon>
        <taxon>Basidiomycota</taxon>
        <taxon>Agaricomycotina</taxon>
        <taxon>Tremellomycetes</taxon>
        <taxon>Filobasidiales</taxon>
        <taxon>Filobasidiaceae</taxon>
        <taxon>Naganishia</taxon>
    </lineage>
</organism>
<protein>
    <submittedName>
        <fullName evidence="1">Uncharacterized protein</fullName>
    </submittedName>
</protein>
<dbReference type="EMBL" id="JASBWR010000034">
    <property type="protein sequence ID" value="KAJ9105551.1"/>
    <property type="molecule type" value="Genomic_DNA"/>
</dbReference>
<evidence type="ECO:0000313" key="1">
    <source>
        <dbReference type="EMBL" id="KAJ9105551.1"/>
    </source>
</evidence>
<evidence type="ECO:0000313" key="2">
    <source>
        <dbReference type="Proteomes" id="UP001241377"/>
    </source>
</evidence>
<sequence>MRDDDINSGLSPSGFAGSITHTVSGNEIARREGYRYQQSPPLAYVAQFADEFDGYATIIQQTISPPNAESGRVGDSLYASPPTTPESPSKVQLNEYRREQRFMSLGGAFRPLTSSESGETIVHTFRRSSWFNGDDLTVRPRFRALGKLLRRLGSLVPPAGISAINRLTSRLPIHSENSTIAERKDRARQQSTLPVYTRWRYKRNHRLVFLMIMLALFFSYAIRPHIIAIPVRIPTLYHREQFHYTQRRLAGTPHETVQVAKEQGRGYKQRMKKVLKTITARKEGFRHDIQDGLLNVNMSLPVSAHPIKQLIKDAHDQWRAKNARQSKTLKQAVAEYKRRNRGLAPPKGFDKWWRFVV</sequence>
<reference evidence="1" key="1">
    <citation type="submission" date="2023-04" db="EMBL/GenBank/DDBJ databases">
        <title>Draft Genome sequencing of Naganishia species isolated from polar environments using Oxford Nanopore Technology.</title>
        <authorList>
            <person name="Leo P."/>
            <person name="Venkateswaran K."/>
        </authorList>
    </citation>
    <scope>NUCLEOTIDE SEQUENCE</scope>
    <source>
        <strain evidence="1">MNA-CCFEE 5261</strain>
    </source>
</reference>
<gene>
    <name evidence="1" type="ORF">QFC19_003533</name>
</gene>
<keyword evidence="2" id="KW-1185">Reference proteome</keyword>
<dbReference type="Proteomes" id="UP001241377">
    <property type="component" value="Unassembled WGS sequence"/>
</dbReference>
<name>A0ACC2W3V9_9TREE</name>